<reference evidence="2 3" key="1">
    <citation type="journal article" date="2018" name="Mol. Plant">
        <title>The genome of Artemisia annua provides insight into the evolution of Asteraceae family and artemisinin biosynthesis.</title>
        <authorList>
            <person name="Shen Q."/>
            <person name="Zhang L."/>
            <person name="Liao Z."/>
            <person name="Wang S."/>
            <person name="Yan T."/>
            <person name="Shi P."/>
            <person name="Liu M."/>
            <person name="Fu X."/>
            <person name="Pan Q."/>
            <person name="Wang Y."/>
            <person name="Lv Z."/>
            <person name="Lu X."/>
            <person name="Zhang F."/>
            <person name="Jiang W."/>
            <person name="Ma Y."/>
            <person name="Chen M."/>
            <person name="Hao X."/>
            <person name="Li L."/>
            <person name="Tang Y."/>
            <person name="Lv G."/>
            <person name="Zhou Y."/>
            <person name="Sun X."/>
            <person name="Brodelius P.E."/>
            <person name="Rose J.K.C."/>
            <person name="Tang K."/>
        </authorList>
    </citation>
    <scope>NUCLEOTIDE SEQUENCE [LARGE SCALE GENOMIC DNA]</scope>
    <source>
        <strain evidence="3">cv. Huhao1</strain>
        <tissue evidence="2">Leaf</tissue>
    </source>
</reference>
<keyword evidence="3" id="KW-1185">Reference proteome</keyword>
<keyword evidence="2" id="KW-0150">Chloroplast</keyword>
<protein>
    <submittedName>
        <fullName evidence="2">Zinc finger, C2H2-type matrin</fullName>
    </submittedName>
</protein>
<organism evidence="2 3">
    <name type="scientific">Artemisia annua</name>
    <name type="common">Sweet wormwood</name>
    <dbReference type="NCBI Taxonomy" id="35608"/>
    <lineage>
        <taxon>Eukaryota</taxon>
        <taxon>Viridiplantae</taxon>
        <taxon>Streptophyta</taxon>
        <taxon>Embryophyta</taxon>
        <taxon>Tracheophyta</taxon>
        <taxon>Spermatophyta</taxon>
        <taxon>Magnoliopsida</taxon>
        <taxon>eudicotyledons</taxon>
        <taxon>Gunneridae</taxon>
        <taxon>Pentapetalae</taxon>
        <taxon>asterids</taxon>
        <taxon>campanulids</taxon>
        <taxon>Asterales</taxon>
        <taxon>Asteraceae</taxon>
        <taxon>Asteroideae</taxon>
        <taxon>Anthemideae</taxon>
        <taxon>Artemisiinae</taxon>
        <taxon>Artemisia</taxon>
    </lineage>
</organism>
<dbReference type="GO" id="GO:0008195">
    <property type="term" value="F:phosphatidate phosphatase activity"/>
    <property type="evidence" value="ECO:0007669"/>
    <property type="project" value="TreeGrafter"/>
</dbReference>
<dbReference type="GO" id="GO:0016020">
    <property type="term" value="C:membrane"/>
    <property type="evidence" value="ECO:0007669"/>
    <property type="project" value="TreeGrafter"/>
</dbReference>
<proteinExistence type="predicted"/>
<dbReference type="InterPro" id="IPR036938">
    <property type="entry name" value="PAP2/HPO_sf"/>
</dbReference>
<sequence>MGVQCGNVEWNDIVDEFASQANGNSIGSVIRRLRLAASIYLLWQERNCRIFRGEKRGWEEFYNLCYETVIRLRLLSLKVKPSKAVYIAQKNWNADAEFQDKICISIKVTSGYTQSHPAKTRPYPVTSGQDPAITGHIRLDPAISGHIRLDPAISGHIRPRPGYNRSHPVRPGHIRSYPVRPGHIRSHPAKTRPHPVRPGHIRSHPGLTSSGFFRSLVMKNYDHWGNVICTGKDSLIRDGHKSFPSGHTSYVSRVDDYWHHWHDVSVGSYRFVSIFISSAQSFRLHGSFNIYLWRESVNLAVITNESPMMVPGSSRAPTSGLQLQMLTPDYVGQYLTTYPWHFISGTRHLGMPQMVTPLCRVGSSMPGHINNCVPRPKSVNLQMMVPWSSRVPTLGAHPMVIPTIYQANQTPQASGYFESSNATHLSNIVSITRTR</sequence>
<dbReference type="SUPFAM" id="SSF48317">
    <property type="entry name" value="Acid phosphatase/Vanadium-dependent haloperoxidase"/>
    <property type="match status" value="1"/>
</dbReference>
<feature type="region of interest" description="Disordered" evidence="1">
    <location>
        <begin position="177"/>
        <end position="203"/>
    </location>
</feature>
<name>A0A2U1QFZ4_ARTAN</name>
<evidence type="ECO:0000256" key="1">
    <source>
        <dbReference type="SAM" id="MobiDB-lite"/>
    </source>
</evidence>
<accession>A0A2U1QFZ4</accession>
<dbReference type="Proteomes" id="UP000245207">
    <property type="component" value="Unassembled WGS sequence"/>
</dbReference>
<feature type="compositionally biased region" description="Basic residues" evidence="1">
    <location>
        <begin position="182"/>
        <end position="203"/>
    </location>
</feature>
<dbReference type="PANTHER" id="PTHR10165">
    <property type="entry name" value="LIPID PHOSPHATE PHOSPHATASE"/>
    <property type="match status" value="1"/>
</dbReference>
<dbReference type="OrthoDB" id="1028946at2759"/>
<dbReference type="EMBL" id="PKPP01000155">
    <property type="protein sequence ID" value="PWA96887.1"/>
    <property type="molecule type" value="Genomic_DNA"/>
</dbReference>
<evidence type="ECO:0000313" key="3">
    <source>
        <dbReference type="Proteomes" id="UP000245207"/>
    </source>
</evidence>
<dbReference type="STRING" id="35608.A0A2U1QFZ4"/>
<dbReference type="PANTHER" id="PTHR10165:SF193">
    <property type="entry name" value="LIPID PHOSPHATE PHOSPHATASE 2-LIKE"/>
    <property type="match status" value="1"/>
</dbReference>
<evidence type="ECO:0000313" key="2">
    <source>
        <dbReference type="EMBL" id="PWA96887.1"/>
    </source>
</evidence>
<dbReference type="AlphaFoldDB" id="A0A2U1QFZ4"/>
<gene>
    <name evidence="2" type="ORF">CTI12_AA035540</name>
</gene>
<comment type="caution">
    <text evidence="2">The sequence shown here is derived from an EMBL/GenBank/DDBJ whole genome shotgun (WGS) entry which is preliminary data.</text>
</comment>
<geneLocation type="chloroplast" evidence="2"/>
<dbReference type="InterPro" id="IPR043216">
    <property type="entry name" value="PAP-like"/>
</dbReference>
<dbReference type="GO" id="GO:0006644">
    <property type="term" value="P:phospholipid metabolic process"/>
    <property type="evidence" value="ECO:0007669"/>
    <property type="project" value="InterPro"/>
</dbReference>
<dbReference type="GO" id="GO:0046839">
    <property type="term" value="P:phospholipid dephosphorylation"/>
    <property type="evidence" value="ECO:0007669"/>
    <property type="project" value="TreeGrafter"/>
</dbReference>
<keyword evidence="2" id="KW-0934">Plastid</keyword>